<dbReference type="GO" id="GO:0005886">
    <property type="term" value="C:plasma membrane"/>
    <property type="evidence" value="ECO:0007669"/>
    <property type="project" value="TreeGrafter"/>
</dbReference>
<keyword evidence="6" id="KW-1185">Reference proteome</keyword>
<dbReference type="AlphaFoldDB" id="A0A1T4KHE1"/>
<dbReference type="InterPro" id="IPR036138">
    <property type="entry name" value="PBP_dimer_sf"/>
</dbReference>
<dbReference type="Pfam" id="PF03793">
    <property type="entry name" value="PASTA"/>
    <property type="match status" value="2"/>
</dbReference>
<dbReference type="OrthoDB" id="9804124at2"/>
<dbReference type="RefSeq" id="WP_159443377.1">
    <property type="nucleotide sequence ID" value="NZ_FUWW01000004.1"/>
</dbReference>
<proteinExistence type="inferred from homology"/>
<reference evidence="5 6" key="1">
    <citation type="submission" date="2017-02" db="EMBL/GenBank/DDBJ databases">
        <authorList>
            <person name="Peterson S.W."/>
        </authorList>
    </citation>
    <scope>NUCLEOTIDE SEQUENCE [LARGE SCALE GENOMIC DNA]</scope>
    <source>
        <strain evidence="5 6">ATCC 51222</strain>
    </source>
</reference>
<dbReference type="Gene3D" id="3.30.10.20">
    <property type="match status" value="2"/>
</dbReference>
<dbReference type="EMBL" id="FUWW01000004">
    <property type="protein sequence ID" value="SJZ41848.1"/>
    <property type="molecule type" value="Genomic_DNA"/>
</dbReference>
<dbReference type="GO" id="GO:0071555">
    <property type="term" value="P:cell wall organization"/>
    <property type="evidence" value="ECO:0007669"/>
    <property type="project" value="TreeGrafter"/>
</dbReference>
<dbReference type="InterPro" id="IPR005311">
    <property type="entry name" value="PBP_dimer"/>
</dbReference>
<dbReference type="PROSITE" id="PS51178">
    <property type="entry name" value="PASTA"/>
    <property type="match status" value="2"/>
</dbReference>
<dbReference type="Proteomes" id="UP000190657">
    <property type="component" value="Unassembled WGS sequence"/>
</dbReference>
<dbReference type="Pfam" id="PF03717">
    <property type="entry name" value="PBP_dimer"/>
    <property type="match status" value="1"/>
</dbReference>
<organism evidence="5 6">
    <name type="scientific">Eubacterium coprostanoligenes</name>
    <dbReference type="NCBI Taxonomy" id="290054"/>
    <lineage>
        <taxon>Bacteria</taxon>
        <taxon>Bacillati</taxon>
        <taxon>Bacillota</taxon>
        <taxon>Clostridia</taxon>
        <taxon>Eubacteriales</taxon>
        <taxon>Eubacteriaceae</taxon>
        <taxon>Eubacterium</taxon>
    </lineage>
</organism>
<dbReference type="InterPro" id="IPR012338">
    <property type="entry name" value="Beta-lactam/transpept-like"/>
</dbReference>
<keyword evidence="3" id="KW-0472">Membrane</keyword>
<evidence type="ECO:0000259" key="4">
    <source>
        <dbReference type="PROSITE" id="PS51178"/>
    </source>
</evidence>
<evidence type="ECO:0000256" key="2">
    <source>
        <dbReference type="ARBA" id="ARBA00007171"/>
    </source>
</evidence>
<gene>
    <name evidence="5" type="ORF">SAMN02745114_00472</name>
</gene>
<dbReference type="SUPFAM" id="SSF54184">
    <property type="entry name" value="Penicillin-binding protein 2x (pbp-2x), c-terminal domain"/>
    <property type="match status" value="1"/>
</dbReference>
<dbReference type="STRING" id="290054.SAMN02745114_00472"/>
<feature type="domain" description="PASTA" evidence="4">
    <location>
        <begin position="604"/>
        <end position="664"/>
    </location>
</feature>
<evidence type="ECO:0000313" key="5">
    <source>
        <dbReference type="EMBL" id="SJZ41848.1"/>
    </source>
</evidence>
<dbReference type="Gene3D" id="3.90.1310.10">
    <property type="entry name" value="Penicillin-binding protein 2a (Domain 2)"/>
    <property type="match status" value="1"/>
</dbReference>
<dbReference type="PANTHER" id="PTHR30627:SF1">
    <property type="entry name" value="PEPTIDOGLYCAN D,D-TRANSPEPTIDASE FTSI"/>
    <property type="match status" value="1"/>
</dbReference>
<dbReference type="SUPFAM" id="SSF56601">
    <property type="entry name" value="beta-lactamase/transpeptidase-like"/>
    <property type="match status" value="1"/>
</dbReference>
<dbReference type="Pfam" id="PF00905">
    <property type="entry name" value="Transpeptidase"/>
    <property type="match status" value="1"/>
</dbReference>
<comment type="similarity">
    <text evidence="2">Belongs to the transpeptidase family.</text>
</comment>
<dbReference type="Gene3D" id="3.40.710.10">
    <property type="entry name" value="DD-peptidase/beta-lactamase superfamily"/>
    <property type="match status" value="1"/>
</dbReference>
<dbReference type="CDD" id="cd06575">
    <property type="entry name" value="PASTA_Pbp2x-like_2"/>
    <property type="match status" value="1"/>
</dbReference>
<dbReference type="InterPro" id="IPR001460">
    <property type="entry name" value="PCN-bd_Tpept"/>
</dbReference>
<protein>
    <submittedName>
        <fullName evidence="5">Stage V sporulation protein D (Sporulation-specific penicillin-binding protein)</fullName>
    </submittedName>
</protein>
<dbReference type="SMART" id="SM00740">
    <property type="entry name" value="PASTA"/>
    <property type="match status" value="2"/>
</dbReference>
<evidence type="ECO:0000256" key="3">
    <source>
        <dbReference type="ARBA" id="ARBA00023136"/>
    </source>
</evidence>
<accession>A0A1T4KHE1</accession>
<dbReference type="InterPro" id="IPR050515">
    <property type="entry name" value="Beta-lactam/transpept"/>
</dbReference>
<sequence>MATDFKKQGLKRITILAVVIAFLFSLDAFRVFYISTVKGDEYSAKAESQQLSDSEIPAKRGSIYDSDGNVLAQSATTWDIFLDSKNITNKSRDKVVNGLAKILKLDDEGKAELLKKSKKDTHYVIIAEQVENDIKEEITAFKIKNKFSNMIGTEQNTKRYYPYGEFASNVLGFTGEDNQGLYGLEYYYEDELRGTNGRIITVKDAQKHNLPTDYETSIDAVDGNSLVLTLNQNVQYTLEKNLSATMNEYKAKGAYGVVMNCKTGGVLAMASLPDYDCNEPYKLTYSKNIKAIEKITDEDEKIAAKSEAIQNQWNNFVTSSTYEPGSVFKTFIAAAALEENIVNLNTTYTCTGSIRVKDYVMRCHYHPGHGTETFTQGLENSCNPFFITVGQKLGVHNYFKYFEAFGFTQKTGIDLPGEAGSQYYKENQYGLVELSSASFGQSNSLTPIQLCTGLCAIANGGKLLKPYVVDHVVDANGNTVKKTQPTEIRRVISEDTSKKVRGMMKSVVDNGTGKNGYVAGFRVGGKTGTSTKLAESTNDKTKYIVSFAAIAPSDDPQVAMIIIMDEPNQDLGGGALCAPIAAQVVETCMQEMNIEPEYDEKESKNLSVYTPNVIGKSVGEAKSVLGSKNLKCKVIGDGKKVVRQSPASSSTIPTNGTVVLYTTKEEKKTVTVPDFSGLTISEANALASENSLNIEISGINLSASNVVAYRQSTEKGATVSAGTVITVSFKNTNSVLD</sequence>
<dbReference type="GO" id="GO:0008658">
    <property type="term" value="F:penicillin binding"/>
    <property type="evidence" value="ECO:0007669"/>
    <property type="project" value="InterPro"/>
</dbReference>
<dbReference type="SUPFAM" id="SSF56519">
    <property type="entry name" value="Penicillin binding protein dimerisation domain"/>
    <property type="match status" value="1"/>
</dbReference>
<dbReference type="CDD" id="cd06576">
    <property type="entry name" value="PASTA_Pbp2x-like_1"/>
    <property type="match status" value="1"/>
</dbReference>
<evidence type="ECO:0000313" key="6">
    <source>
        <dbReference type="Proteomes" id="UP000190657"/>
    </source>
</evidence>
<dbReference type="InterPro" id="IPR005543">
    <property type="entry name" value="PASTA_dom"/>
</dbReference>
<feature type="domain" description="PASTA" evidence="4">
    <location>
        <begin position="666"/>
        <end position="731"/>
    </location>
</feature>
<evidence type="ECO:0000256" key="1">
    <source>
        <dbReference type="ARBA" id="ARBA00004370"/>
    </source>
</evidence>
<dbReference type="PANTHER" id="PTHR30627">
    <property type="entry name" value="PEPTIDOGLYCAN D,D-TRANSPEPTIDASE"/>
    <property type="match status" value="1"/>
</dbReference>
<name>A0A1T4KHE1_9FIRM</name>
<comment type="subcellular location">
    <subcellularLocation>
        <location evidence="1">Membrane</location>
    </subcellularLocation>
</comment>